<evidence type="ECO:0000313" key="8">
    <source>
        <dbReference type="Proteomes" id="UP000593567"/>
    </source>
</evidence>
<dbReference type="PANTHER" id="PTHR19871:SF14">
    <property type="entry name" value="DUF4062 DOMAIN-CONTAINING PROTEIN"/>
    <property type="match status" value="1"/>
</dbReference>
<dbReference type="Gene3D" id="2.130.10.10">
    <property type="entry name" value="YVTN repeat-like/Quinoprotein amine dehydrogenase"/>
    <property type="match status" value="2"/>
</dbReference>
<evidence type="ECO:0000256" key="1">
    <source>
        <dbReference type="ARBA" id="ARBA00022574"/>
    </source>
</evidence>
<dbReference type="PROSITE" id="PS50082">
    <property type="entry name" value="WD_REPEATS_2"/>
    <property type="match status" value="1"/>
</dbReference>
<evidence type="ECO:0000259" key="6">
    <source>
        <dbReference type="Pfam" id="PF25469"/>
    </source>
</evidence>
<keyword evidence="8" id="KW-1185">Reference proteome</keyword>
<dbReference type="AlphaFoldDB" id="A0A7J7JXN1"/>
<keyword evidence="1 3" id="KW-0853">WD repeat</keyword>
<gene>
    <name evidence="7" type="ORF">EB796_011002</name>
</gene>
<feature type="region of interest" description="Disordered" evidence="4">
    <location>
        <begin position="955"/>
        <end position="977"/>
    </location>
</feature>
<dbReference type="Gene3D" id="1.25.40.370">
    <property type="match status" value="1"/>
</dbReference>
<comment type="caution">
    <text evidence="7">The sequence shown here is derived from an EMBL/GenBank/DDBJ whole genome shotgun (WGS) entry which is preliminary data.</text>
</comment>
<dbReference type="OrthoDB" id="2325716at2759"/>
<sequence length="977" mass="110512">MNHQGYITASKSGLSEAELEDLLSLDEKVLNDVFQYHIPPVRRIPPLLWTRIRNDLPGYLTEREADGVNVINWYHRQFIDVCKERYFRNLNFLNEIHSNISDYFCGTWGGGREKPFEYSELQRSRLGSEKTGLSDRKVPLQPNVHFDSDGNVCRYNLRKLSELPHHLLRSNRYDDLYNECLFNYGFLRAKIASMPLQMTLADFEELQEKVFDKDTKILADTIRLSASILTHYSDMLGPQIVGRLLPLYSTHPKIRNLIQQCDTDGINFCSLVPTHHCYHTPGGPLQYSLEGHLFAPYGISITSDTRYLISASNRIIIFDLSTGEVFRTIFPGVEGIVSTLSISPNDKYCVCSTTINQVIICNIQTGDFQIIEKPVEETSLLGVSSLSSEFVVYNSRAWYVYSIDGTLKQRTPVYQATPLMEIRLKQNKEHVFILESVDENDRDRTFVVLNANIDDHFQFHTALAVTKDSKTVYSCIELSDFDIAVYTRSPRFCWEYQRSFNNTEEVYSLCLSDDETHLAATVAPGFKVWDLLAKLSKEGKEVVMSLPHGIRNIPNKHSLASLCLFSRRNEFLCAGVRKYIFVWDVKNGTLVKTLDAHFGRICRLMSVTGPDRTNKLISSSLDKTIKVWNIENIYEDVYSIDRMEKPVDDICMAADHVSRAITITRNCLGLWNLSDGRLLKTLSSSGSSIISQAKITSNGLYIVSAELDNRTQQNSESENEVIIPTGNVLIWNAEEGKTLQTVPLRNVHQLILNENDTRCIAISSSLNRVKCTCIEVPRAKEVYTFELEGQKRNKNAVLTCDGLSLVFPTTNKAGETNILSVYHAKTGAHQFKVTLKYSNYQEFHTFVLPSRASHHTSFPYIGLQTVGHYKCHAQVNAMEGTADGTGLLLGAEDGSFVILTIADPQNANNIKIEELPSRQLIQDPNGSAQNGFTIGSHMMAAKVVSKPLSKVRQHLQSKRQAKEDKMNSILKDYTSKV</sequence>
<dbReference type="SMART" id="SM00320">
    <property type="entry name" value="WD40"/>
    <property type="match status" value="6"/>
</dbReference>
<feature type="repeat" description="WD" evidence="3">
    <location>
        <begin position="616"/>
        <end position="632"/>
    </location>
</feature>
<dbReference type="SUPFAM" id="SSF50998">
    <property type="entry name" value="Quinoprotein alcohol dehydrogenase-like"/>
    <property type="match status" value="2"/>
</dbReference>
<evidence type="ECO:0000313" key="7">
    <source>
        <dbReference type="EMBL" id="KAF6030703.1"/>
    </source>
</evidence>
<evidence type="ECO:0000256" key="3">
    <source>
        <dbReference type="PROSITE-ProRule" id="PRU00221"/>
    </source>
</evidence>
<evidence type="ECO:0000256" key="4">
    <source>
        <dbReference type="SAM" id="MobiDB-lite"/>
    </source>
</evidence>
<keyword evidence="2" id="KW-0677">Repeat</keyword>
<proteinExistence type="predicted"/>
<dbReference type="PANTHER" id="PTHR19871">
    <property type="entry name" value="BETA TRANSDUCIN-RELATED PROTEIN"/>
    <property type="match status" value="1"/>
</dbReference>
<evidence type="ECO:0000256" key="2">
    <source>
        <dbReference type="ARBA" id="ARBA00022737"/>
    </source>
</evidence>
<dbReference type="InterPro" id="IPR015943">
    <property type="entry name" value="WD40/YVTN_repeat-like_dom_sf"/>
</dbReference>
<feature type="domain" description="NWD2 C-terminal beta-propeller" evidence="5">
    <location>
        <begin position="637"/>
        <end position="847"/>
    </location>
</feature>
<dbReference type="Pfam" id="PF25469">
    <property type="entry name" value="WHD_NWD1"/>
    <property type="match status" value="1"/>
</dbReference>
<dbReference type="Pfam" id="PF00400">
    <property type="entry name" value="WD40"/>
    <property type="match status" value="1"/>
</dbReference>
<dbReference type="Proteomes" id="UP000593567">
    <property type="component" value="Unassembled WGS sequence"/>
</dbReference>
<protein>
    <submittedName>
        <fullName evidence="7">Uncharacterized protein</fullName>
    </submittedName>
</protein>
<dbReference type="InterPro" id="IPR056534">
    <property type="entry name" value="Beta-prop_NWD2_C"/>
</dbReference>
<dbReference type="InterPro" id="IPR001680">
    <property type="entry name" value="WD40_rpt"/>
</dbReference>
<accession>A0A7J7JXN1</accession>
<dbReference type="EMBL" id="VXIV02001680">
    <property type="protein sequence ID" value="KAF6030703.1"/>
    <property type="molecule type" value="Genomic_DNA"/>
</dbReference>
<name>A0A7J7JXN1_BUGNE</name>
<dbReference type="Pfam" id="PF23586">
    <property type="entry name" value="Beta-prop_NWD2_C"/>
    <property type="match status" value="1"/>
</dbReference>
<feature type="domain" description="NWD1/2-like winged helix-turn-helix" evidence="6">
    <location>
        <begin position="6"/>
        <end position="90"/>
    </location>
</feature>
<organism evidence="7 8">
    <name type="scientific">Bugula neritina</name>
    <name type="common">Brown bryozoan</name>
    <name type="synonym">Sertularia neritina</name>
    <dbReference type="NCBI Taxonomy" id="10212"/>
    <lineage>
        <taxon>Eukaryota</taxon>
        <taxon>Metazoa</taxon>
        <taxon>Spiralia</taxon>
        <taxon>Lophotrochozoa</taxon>
        <taxon>Bryozoa</taxon>
        <taxon>Gymnolaemata</taxon>
        <taxon>Cheilostomatida</taxon>
        <taxon>Flustrina</taxon>
        <taxon>Buguloidea</taxon>
        <taxon>Bugulidae</taxon>
        <taxon>Bugula</taxon>
    </lineage>
</organism>
<dbReference type="InterPro" id="IPR052752">
    <property type="entry name" value="NACHT-WD_repeat"/>
</dbReference>
<dbReference type="InterPro" id="IPR057588">
    <property type="entry name" value="NWD1/2-like_WH"/>
</dbReference>
<evidence type="ECO:0000259" key="5">
    <source>
        <dbReference type="Pfam" id="PF23586"/>
    </source>
</evidence>
<dbReference type="InterPro" id="IPR011047">
    <property type="entry name" value="Quinoprotein_ADH-like_sf"/>
</dbReference>
<reference evidence="7" key="1">
    <citation type="submission" date="2020-06" db="EMBL/GenBank/DDBJ databases">
        <title>Draft genome of Bugula neritina, a colonial animal packing powerful symbionts and potential medicines.</title>
        <authorList>
            <person name="Rayko M."/>
        </authorList>
    </citation>
    <scope>NUCLEOTIDE SEQUENCE [LARGE SCALE GENOMIC DNA]</scope>
    <source>
        <strain evidence="7">Kwan_BN1</strain>
    </source>
</reference>